<protein>
    <submittedName>
        <fullName evidence="2">Scn9a protein</fullName>
    </submittedName>
</protein>
<evidence type="ECO:0000313" key="2">
    <source>
        <dbReference type="EMBL" id="CAE7267502.1"/>
    </source>
</evidence>
<sequence>MDRSEPAPPEILPRPKATRGIRAGKAAKRKRNAYIRWVLELNPDLSFDHHLHRPRRQDKPTVSTRTIRSLLQLQVTILFLSRRLRLWIPLLQVRLLLRQRGVLQDLRDYFEGKAFFSNRTLSEGTSSIDGEEERGPGIDSAALGNRSLFLNAATNRKVFIADSVRLAVQRVVWLDFHNTIDRYFVNRVDARCRTCLCVLSHIDSSKANEAWLRDVIANTVEEVRDTSGQNLLDLIVVSRSRTGDYGKLSLATQVFPSAEHLIVDDNTEVVTEWIRRIQQAFHICLPKRDRSPLGRSYANIFEAESAITEWIDPSRLTCTPRVAGRAAFSANTVSTAVTTKHFRLREKGVLSCCQALPSFFRHVFPF</sequence>
<dbReference type="EMBL" id="CAJNDS010001613">
    <property type="protein sequence ID" value="CAE7267502.1"/>
    <property type="molecule type" value="Genomic_DNA"/>
</dbReference>
<organism evidence="2 3">
    <name type="scientific">Symbiodinium natans</name>
    <dbReference type="NCBI Taxonomy" id="878477"/>
    <lineage>
        <taxon>Eukaryota</taxon>
        <taxon>Sar</taxon>
        <taxon>Alveolata</taxon>
        <taxon>Dinophyceae</taxon>
        <taxon>Suessiales</taxon>
        <taxon>Symbiodiniaceae</taxon>
        <taxon>Symbiodinium</taxon>
    </lineage>
</organism>
<evidence type="ECO:0000313" key="3">
    <source>
        <dbReference type="Proteomes" id="UP000604046"/>
    </source>
</evidence>
<evidence type="ECO:0000256" key="1">
    <source>
        <dbReference type="SAM" id="MobiDB-lite"/>
    </source>
</evidence>
<keyword evidence="3" id="KW-1185">Reference proteome</keyword>
<name>A0A812MGK5_9DINO</name>
<reference evidence="2" key="1">
    <citation type="submission" date="2021-02" db="EMBL/GenBank/DDBJ databases">
        <authorList>
            <person name="Dougan E. K."/>
            <person name="Rhodes N."/>
            <person name="Thang M."/>
            <person name="Chan C."/>
        </authorList>
    </citation>
    <scope>NUCLEOTIDE SEQUENCE</scope>
</reference>
<accession>A0A812MGK5</accession>
<dbReference type="Proteomes" id="UP000604046">
    <property type="component" value="Unassembled WGS sequence"/>
</dbReference>
<dbReference type="AlphaFoldDB" id="A0A812MGK5"/>
<proteinExistence type="predicted"/>
<gene>
    <name evidence="2" type="primary">Scn9a</name>
    <name evidence="2" type="ORF">SNAT2548_LOCUS14174</name>
</gene>
<comment type="caution">
    <text evidence="2">The sequence shown here is derived from an EMBL/GenBank/DDBJ whole genome shotgun (WGS) entry which is preliminary data.</text>
</comment>
<feature type="compositionally biased region" description="Pro residues" evidence="1">
    <location>
        <begin position="1"/>
        <end position="12"/>
    </location>
</feature>
<feature type="region of interest" description="Disordered" evidence="1">
    <location>
        <begin position="1"/>
        <end position="25"/>
    </location>
</feature>